<organism evidence="2 3">
    <name type="scientific">Stephania cephalantha</name>
    <dbReference type="NCBI Taxonomy" id="152367"/>
    <lineage>
        <taxon>Eukaryota</taxon>
        <taxon>Viridiplantae</taxon>
        <taxon>Streptophyta</taxon>
        <taxon>Embryophyta</taxon>
        <taxon>Tracheophyta</taxon>
        <taxon>Spermatophyta</taxon>
        <taxon>Magnoliopsida</taxon>
        <taxon>Ranunculales</taxon>
        <taxon>Menispermaceae</taxon>
        <taxon>Menispermoideae</taxon>
        <taxon>Cissampelideae</taxon>
        <taxon>Stephania</taxon>
    </lineage>
</organism>
<evidence type="ECO:0000313" key="3">
    <source>
        <dbReference type="Proteomes" id="UP001419268"/>
    </source>
</evidence>
<evidence type="ECO:0000313" key="2">
    <source>
        <dbReference type="EMBL" id="KAK9167312.1"/>
    </source>
</evidence>
<keyword evidence="1" id="KW-0175">Coiled coil</keyword>
<feature type="coiled-coil region" evidence="1">
    <location>
        <begin position="62"/>
        <end position="93"/>
    </location>
</feature>
<reference evidence="2 3" key="1">
    <citation type="submission" date="2024-01" db="EMBL/GenBank/DDBJ databases">
        <title>Genome assemblies of Stephania.</title>
        <authorList>
            <person name="Yang L."/>
        </authorList>
    </citation>
    <scope>NUCLEOTIDE SEQUENCE [LARGE SCALE GENOMIC DNA]</scope>
    <source>
        <strain evidence="2">JXDWG</strain>
        <tissue evidence="2">Leaf</tissue>
    </source>
</reference>
<comment type="caution">
    <text evidence="2">The sequence shown here is derived from an EMBL/GenBank/DDBJ whole genome shotgun (WGS) entry which is preliminary data.</text>
</comment>
<name>A0AAP0LBJ5_9MAGN</name>
<protein>
    <submittedName>
        <fullName evidence="2">Uncharacterized protein</fullName>
    </submittedName>
</protein>
<dbReference type="Proteomes" id="UP001419268">
    <property type="component" value="Unassembled WGS sequence"/>
</dbReference>
<sequence>MKISLVVFSPWWKTLFFPSSIARTSAIDHFLNGHNPSDSNNTARQSMDTKEGFWWDKANIDELQTVEELKKFEDELESLKNMATTRLQEIELQKTSKVASTSSSLCLINCGSNEGHMVEDEEINALLGELHIRVVVITMRVSVGIVQDDVQRWIFA</sequence>
<gene>
    <name evidence="2" type="ORF">Scep_002503</name>
</gene>
<evidence type="ECO:0000256" key="1">
    <source>
        <dbReference type="SAM" id="Coils"/>
    </source>
</evidence>
<proteinExistence type="predicted"/>
<dbReference type="EMBL" id="JBBNAG010000001">
    <property type="protein sequence ID" value="KAK9167312.1"/>
    <property type="molecule type" value="Genomic_DNA"/>
</dbReference>
<keyword evidence="3" id="KW-1185">Reference proteome</keyword>
<accession>A0AAP0LBJ5</accession>
<dbReference type="AlphaFoldDB" id="A0AAP0LBJ5"/>